<proteinExistence type="predicted"/>
<gene>
    <name evidence="3" type="ORF">P0Y48_03015</name>
</gene>
<feature type="transmembrane region" description="Helical" evidence="1">
    <location>
        <begin position="157"/>
        <end position="185"/>
    </location>
</feature>
<feature type="transmembrane region" description="Helical" evidence="1">
    <location>
        <begin position="6"/>
        <end position="28"/>
    </location>
</feature>
<sequence length="203" mass="20808">MIEFLVGSGLAAAAGLNAWMPLFLLGLADRIVPAVELPAAWAWLSSDVALWITGVLLVVEIVADKVPAVDSVNDVLQTVVRPASGGIVFGAGATSETARVADPASLFVDNAWVPIVVGVVIALAVHAVKASVRPVANLATAGVAAPVVSTIEDVSAFALVAAAIFVPVLAGILLIALLVAAIALLRRRRRLRTLRAGAQPSFD</sequence>
<evidence type="ECO:0000313" key="3">
    <source>
        <dbReference type="EMBL" id="WEK14198.1"/>
    </source>
</evidence>
<feature type="transmembrane region" description="Helical" evidence="1">
    <location>
        <begin position="111"/>
        <end position="128"/>
    </location>
</feature>
<organism evidence="3 4">
    <name type="scientific">Candidatus Microbacterium phytovorans</name>
    <dbReference type="NCBI Taxonomy" id="3121374"/>
    <lineage>
        <taxon>Bacteria</taxon>
        <taxon>Bacillati</taxon>
        <taxon>Actinomycetota</taxon>
        <taxon>Actinomycetes</taxon>
        <taxon>Micrococcales</taxon>
        <taxon>Microbacteriaceae</taxon>
        <taxon>Microbacterium</taxon>
    </lineage>
</organism>
<dbReference type="AlphaFoldDB" id="A0AAJ5W2S7"/>
<dbReference type="Pfam" id="PF13548">
    <property type="entry name" value="DUF4126"/>
    <property type="match status" value="1"/>
</dbReference>
<feature type="transmembrane region" description="Helical" evidence="1">
    <location>
        <begin position="40"/>
        <end position="63"/>
    </location>
</feature>
<name>A0AAJ5W2S7_9MICO</name>
<evidence type="ECO:0000313" key="4">
    <source>
        <dbReference type="Proteomes" id="UP001213972"/>
    </source>
</evidence>
<accession>A0AAJ5W2S7</accession>
<feature type="domain" description="DUF4126" evidence="2">
    <location>
        <begin position="5"/>
        <end position="187"/>
    </location>
</feature>
<dbReference type="Proteomes" id="UP001213972">
    <property type="component" value="Chromosome"/>
</dbReference>
<dbReference type="EMBL" id="CP119321">
    <property type="protein sequence ID" value="WEK14198.1"/>
    <property type="molecule type" value="Genomic_DNA"/>
</dbReference>
<keyword evidence="1" id="KW-0812">Transmembrane</keyword>
<evidence type="ECO:0000259" key="2">
    <source>
        <dbReference type="Pfam" id="PF13548"/>
    </source>
</evidence>
<dbReference type="InterPro" id="IPR025196">
    <property type="entry name" value="DUF4126"/>
</dbReference>
<evidence type="ECO:0000256" key="1">
    <source>
        <dbReference type="SAM" id="Phobius"/>
    </source>
</evidence>
<reference evidence="3" key="1">
    <citation type="submission" date="2023-03" db="EMBL/GenBank/DDBJ databases">
        <title>Andean soil-derived lignocellulolytic bacterial consortium as a source of novel taxa and putative plastic-active enzymes.</title>
        <authorList>
            <person name="Diaz-Garcia L."/>
            <person name="Chuvochina M."/>
            <person name="Feuerriegel G."/>
            <person name="Bunk B."/>
            <person name="Sproer C."/>
            <person name="Streit W.R."/>
            <person name="Rodriguez L.M."/>
            <person name="Overmann J."/>
            <person name="Jimenez D.J."/>
        </authorList>
    </citation>
    <scope>NUCLEOTIDE SEQUENCE</scope>
    <source>
        <strain evidence="3">MAG 4610</strain>
    </source>
</reference>
<keyword evidence="1" id="KW-1133">Transmembrane helix</keyword>
<keyword evidence="1" id="KW-0472">Membrane</keyword>
<protein>
    <submittedName>
        <fullName evidence="3">DUF4126 domain-containing protein</fullName>
    </submittedName>
</protein>